<evidence type="ECO:0000313" key="3">
    <source>
        <dbReference type="Proteomes" id="UP000037558"/>
    </source>
</evidence>
<dbReference type="PRINTS" id="PR00111">
    <property type="entry name" value="ABHYDROLASE"/>
</dbReference>
<proteinExistence type="predicted"/>
<gene>
    <name evidence="2" type="ORF">AMD01_05255</name>
</gene>
<dbReference type="InterPro" id="IPR000073">
    <property type="entry name" value="AB_hydrolase_1"/>
</dbReference>
<sequence>MYPYEPICTEQPNDELGGRNEQFTSKYGQLAYNVQGSGPSLLLIHSISLGASNFCWRKNVKELAKHFTVYALELPGFSNSDKQKRMYTPQLFTEAIIEFIQGVIHERTFVITRDLPAAYCSYIAYIRPDLISKLVLITPSGLGGNDTSPCASSYTTFGIFTQPFVGDGLYNTFSSKESIEQQLKTSFYSDPSFVTPDVIDNFYKSAHQCPNANYAPASFVAGFCNFNVQSFFSSITQPVLILWGKKATFNPVQYLSYFLSLRPYTQYEIFDDCGLILQEENPKKFNRAVTQFLL</sequence>
<organism evidence="2 3">
    <name type="scientific">Priestia koreensis</name>
    <dbReference type="NCBI Taxonomy" id="284581"/>
    <lineage>
        <taxon>Bacteria</taxon>
        <taxon>Bacillati</taxon>
        <taxon>Bacillota</taxon>
        <taxon>Bacilli</taxon>
        <taxon>Bacillales</taxon>
        <taxon>Bacillaceae</taxon>
        <taxon>Priestia</taxon>
    </lineage>
</organism>
<dbReference type="EMBL" id="LILC01000007">
    <property type="protein sequence ID" value="KOO47457.1"/>
    <property type="molecule type" value="Genomic_DNA"/>
</dbReference>
<protein>
    <recommendedName>
        <fullName evidence="1">AB hydrolase-1 domain-containing protein</fullName>
    </recommendedName>
</protein>
<dbReference type="OrthoDB" id="9808398at2"/>
<dbReference type="SUPFAM" id="SSF53474">
    <property type="entry name" value="alpha/beta-Hydrolases"/>
    <property type="match status" value="1"/>
</dbReference>
<dbReference type="PATRIC" id="fig|284581.3.peg.4429"/>
<comment type="caution">
    <text evidence="2">The sequence shown here is derived from an EMBL/GenBank/DDBJ whole genome shotgun (WGS) entry which is preliminary data.</text>
</comment>
<keyword evidence="3" id="KW-1185">Reference proteome</keyword>
<evidence type="ECO:0000259" key="1">
    <source>
        <dbReference type="Pfam" id="PF00561"/>
    </source>
</evidence>
<dbReference type="Gene3D" id="3.40.50.1820">
    <property type="entry name" value="alpha/beta hydrolase"/>
    <property type="match status" value="1"/>
</dbReference>
<dbReference type="Proteomes" id="UP000037558">
    <property type="component" value="Unassembled WGS sequence"/>
</dbReference>
<dbReference type="AlphaFoldDB" id="A0A0M0L9D9"/>
<dbReference type="InterPro" id="IPR029058">
    <property type="entry name" value="AB_hydrolase_fold"/>
</dbReference>
<dbReference type="PANTHER" id="PTHR46438">
    <property type="entry name" value="ALPHA/BETA-HYDROLASES SUPERFAMILY PROTEIN"/>
    <property type="match status" value="1"/>
</dbReference>
<accession>A0A0M0L9D9</accession>
<feature type="domain" description="AB hydrolase-1" evidence="1">
    <location>
        <begin position="39"/>
        <end position="282"/>
    </location>
</feature>
<evidence type="ECO:0000313" key="2">
    <source>
        <dbReference type="EMBL" id="KOO47457.1"/>
    </source>
</evidence>
<dbReference type="RefSeq" id="WP_053400360.1">
    <property type="nucleotide sequence ID" value="NZ_LILC01000007.1"/>
</dbReference>
<dbReference type="Pfam" id="PF00561">
    <property type="entry name" value="Abhydrolase_1"/>
    <property type="match status" value="1"/>
</dbReference>
<dbReference type="PANTHER" id="PTHR46438:SF2">
    <property type="entry name" value="ALPHA_BETA-HYDROLASES SUPERFAMILY PROTEIN"/>
    <property type="match status" value="1"/>
</dbReference>
<name>A0A0M0L9D9_9BACI</name>
<dbReference type="STRING" id="284581.AMD01_05255"/>
<reference evidence="3" key="1">
    <citation type="submission" date="2015-08" db="EMBL/GenBank/DDBJ databases">
        <title>Fjat-14210 dsm16467.</title>
        <authorList>
            <person name="Liu B."/>
            <person name="Wang J."/>
            <person name="Zhu Y."/>
            <person name="Liu G."/>
            <person name="Chen Q."/>
            <person name="Chen Z."/>
            <person name="Lan J."/>
            <person name="Che J."/>
            <person name="Ge C."/>
            <person name="Shi H."/>
            <person name="Pan Z."/>
            <person name="Liu X."/>
        </authorList>
    </citation>
    <scope>NUCLEOTIDE SEQUENCE [LARGE SCALE GENOMIC DNA]</scope>
    <source>
        <strain evidence="3">DSM 16467</strain>
    </source>
</reference>